<dbReference type="GO" id="GO:0003700">
    <property type="term" value="F:DNA-binding transcription factor activity"/>
    <property type="evidence" value="ECO:0007669"/>
    <property type="project" value="TreeGrafter"/>
</dbReference>
<organism evidence="5 6">
    <name type="scientific">Roseibium album</name>
    <dbReference type="NCBI Taxonomy" id="311410"/>
    <lineage>
        <taxon>Bacteria</taxon>
        <taxon>Pseudomonadati</taxon>
        <taxon>Pseudomonadota</taxon>
        <taxon>Alphaproteobacteria</taxon>
        <taxon>Hyphomicrobiales</taxon>
        <taxon>Stappiaceae</taxon>
        <taxon>Roseibium</taxon>
    </lineage>
</organism>
<dbReference type="CDD" id="cd01575">
    <property type="entry name" value="PBP1_GntR"/>
    <property type="match status" value="1"/>
</dbReference>
<sequence>MSTRRNSKANKNQPTMHDVARVAGVSQMTVSRVMRGAGYISRTVREQVNNAAREIGYVHNRLAGGISSYDNPLVGVVLPTLQNRVFTEVLSGINETLNTAGLRPVFGVSEYSQSAEEELVFDLLSWRPRGLILPGLEHNESVRRIVEQTGVRVAEIMDVDGEPMTASFGVSHVDAGREMATHLLERGYRTFGYIASQGGHDLRATKRFEAFASRVRDAGGQLIAQRMSNEPSSMVAGRQLTMEVLAHPDRPDAIYYANDDLAAGGLMHCLSHGVDVPGQVAIAGFNGLGFLSALPMKITTTQTPRYEIGVSAAEWISTPLDTPAEKLIEKLDTEILFGETT</sequence>
<proteinExistence type="predicted"/>
<keyword evidence="3" id="KW-0804">Transcription</keyword>
<dbReference type="InterPro" id="IPR000843">
    <property type="entry name" value="HTH_LacI"/>
</dbReference>
<dbReference type="Pfam" id="PF13377">
    <property type="entry name" value="Peripla_BP_3"/>
    <property type="match status" value="1"/>
</dbReference>
<evidence type="ECO:0000256" key="2">
    <source>
        <dbReference type="ARBA" id="ARBA00023125"/>
    </source>
</evidence>
<accession>A0A0M6ZR63</accession>
<dbReference type="RefSeq" id="WP_055115985.1">
    <property type="nucleotide sequence ID" value="NZ_CANKXR010000007.1"/>
</dbReference>
<evidence type="ECO:0000259" key="4">
    <source>
        <dbReference type="PROSITE" id="PS50932"/>
    </source>
</evidence>
<name>A0A0M6ZR63_9HYPH</name>
<dbReference type="PANTHER" id="PTHR30146:SF33">
    <property type="entry name" value="TRANSCRIPTIONAL REGULATOR"/>
    <property type="match status" value="1"/>
</dbReference>
<dbReference type="Proteomes" id="UP000049983">
    <property type="component" value="Unassembled WGS sequence"/>
</dbReference>
<feature type="domain" description="HTH lacI-type" evidence="4">
    <location>
        <begin position="14"/>
        <end position="68"/>
    </location>
</feature>
<gene>
    <name evidence="5" type="primary">gntR_1</name>
    <name evidence="5" type="ORF">LA5096_00190</name>
</gene>
<keyword evidence="2" id="KW-0238">DNA-binding</keyword>
<dbReference type="PANTHER" id="PTHR30146">
    <property type="entry name" value="LACI-RELATED TRANSCRIPTIONAL REPRESSOR"/>
    <property type="match status" value="1"/>
</dbReference>
<protein>
    <submittedName>
        <fullName evidence="5">Gluconate utilization system GNT-I transcriptional repressor</fullName>
    </submittedName>
</protein>
<evidence type="ECO:0000256" key="3">
    <source>
        <dbReference type="ARBA" id="ARBA00023163"/>
    </source>
</evidence>
<dbReference type="PROSITE" id="PS50932">
    <property type="entry name" value="HTH_LACI_2"/>
    <property type="match status" value="1"/>
</dbReference>
<dbReference type="OrthoDB" id="7170131at2"/>
<dbReference type="STRING" id="311410.LA5095_02821"/>
<dbReference type="SUPFAM" id="SSF53822">
    <property type="entry name" value="Periplasmic binding protein-like I"/>
    <property type="match status" value="1"/>
</dbReference>
<dbReference type="Gene3D" id="1.10.260.40">
    <property type="entry name" value="lambda repressor-like DNA-binding domains"/>
    <property type="match status" value="1"/>
</dbReference>
<dbReference type="Gene3D" id="3.40.50.2300">
    <property type="match status" value="2"/>
</dbReference>
<dbReference type="Pfam" id="PF00356">
    <property type="entry name" value="LacI"/>
    <property type="match status" value="1"/>
</dbReference>
<evidence type="ECO:0000313" key="5">
    <source>
        <dbReference type="EMBL" id="CTQ63913.1"/>
    </source>
</evidence>
<evidence type="ECO:0000256" key="1">
    <source>
        <dbReference type="ARBA" id="ARBA00023015"/>
    </source>
</evidence>
<dbReference type="InterPro" id="IPR028082">
    <property type="entry name" value="Peripla_BP_I"/>
</dbReference>
<dbReference type="PROSITE" id="PS00356">
    <property type="entry name" value="HTH_LACI_1"/>
    <property type="match status" value="1"/>
</dbReference>
<dbReference type="GO" id="GO:0000976">
    <property type="term" value="F:transcription cis-regulatory region binding"/>
    <property type="evidence" value="ECO:0007669"/>
    <property type="project" value="TreeGrafter"/>
</dbReference>
<dbReference type="AlphaFoldDB" id="A0A0M6ZR63"/>
<dbReference type="SUPFAM" id="SSF47413">
    <property type="entry name" value="lambda repressor-like DNA-binding domains"/>
    <property type="match status" value="1"/>
</dbReference>
<dbReference type="SMART" id="SM00354">
    <property type="entry name" value="HTH_LACI"/>
    <property type="match status" value="1"/>
</dbReference>
<keyword evidence="1" id="KW-0805">Transcription regulation</keyword>
<evidence type="ECO:0000313" key="6">
    <source>
        <dbReference type="Proteomes" id="UP000049983"/>
    </source>
</evidence>
<reference evidence="6" key="1">
    <citation type="submission" date="2015-07" db="EMBL/GenBank/DDBJ databases">
        <authorList>
            <person name="Rodrigo-Torres Lidia"/>
            <person name="Arahal R.David."/>
        </authorList>
    </citation>
    <scope>NUCLEOTIDE SEQUENCE [LARGE SCALE GENOMIC DNA]</scope>
    <source>
        <strain evidence="6">CECT 5096</strain>
    </source>
</reference>
<dbReference type="EMBL" id="CXWC01000001">
    <property type="protein sequence ID" value="CTQ63913.1"/>
    <property type="molecule type" value="Genomic_DNA"/>
</dbReference>
<dbReference type="GeneID" id="97667661"/>
<keyword evidence="6" id="KW-1185">Reference proteome</keyword>
<dbReference type="CDD" id="cd01392">
    <property type="entry name" value="HTH_LacI"/>
    <property type="match status" value="1"/>
</dbReference>
<dbReference type="InterPro" id="IPR046335">
    <property type="entry name" value="LacI/GalR-like_sensor"/>
</dbReference>
<dbReference type="InterPro" id="IPR010982">
    <property type="entry name" value="Lambda_DNA-bd_dom_sf"/>
</dbReference>